<reference evidence="4 5" key="1">
    <citation type="submission" date="2019-06" db="EMBL/GenBank/DDBJ databases">
        <title>Sequencing the genomes of 1000 actinobacteria strains.</title>
        <authorList>
            <person name="Klenk H.-P."/>
        </authorList>
    </citation>
    <scope>NUCLEOTIDE SEQUENCE [LARGE SCALE GENOMIC DNA]</scope>
    <source>
        <strain evidence="4 5">DSM 44826</strain>
    </source>
</reference>
<dbReference type="InterPro" id="IPR006162">
    <property type="entry name" value="Ppantetheine_attach_site"/>
</dbReference>
<sequence>MWDEKFEETLRRFLPFLAPGEQLADDAPLRDLGLDSLGTVELLGTLENAYDIRFLDDALTRETFETPAVLWKTVAGLLPGTVA</sequence>
<dbReference type="EMBL" id="VIWT01000001">
    <property type="protein sequence ID" value="TWG01452.1"/>
    <property type="molecule type" value="Genomic_DNA"/>
</dbReference>
<accession>A0A561UQ07</accession>
<evidence type="ECO:0000313" key="5">
    <source>
        <dbReference type="Proteomes" id="UP000317940"/>
    </source>
</evidence>
<organism evidence="4 5">
    <name type="scientific">Kitasatospora viridis</name>
    <dbReference type="NCBI Taxonomy" id="281105"/>
    <lineage>
        <taxon>Bacteria</taxon>
        <taxon>Bacillati</taxon>
        <taxon>Actinomycetota</taxon>
        <taxon>Actinomycetes</taxon>
        <taxon>Kitasatosporales</taxon>
        <taxon>Streptomycetaceae</taxon>
        <taxon>Kitasatospora</taxon>
    </lineage>
</organism>
<protein>
    <submittedName>
        <fullName evidence="4">Acyl carrier protein</fullName>
    </submittedName>
</protein>
<proteinExistence type="predicted"/>
<dbReference type="Proteomes" id="UP000317940">
    <property type="component" value="Unassembled WGS sequence"/>
</dbReference>
<dbReference type="SUPFAM" id="SSF47336">
    <property type="entry name" value="ACP-like"/>
    <property type="match status" value="1"/>
</dbReference>
<evidence type="ECO:0000313" key="4">
    <source>
        <dbReference type="EMBL" id="TWG01452.1"/>
    </source>
</evidence>
<keyword evidence="2" id="KW-0597">Phosphoprotein</keyword>
<comment type="caution">
    <text evidence="4">The sequence shown here is derived from an EMBL/GenBank/DDBJ whole genome shotgun (WGS) entry which is preliminary data.</text>
</comment>
<feature type="domain" description="Carrier" evidence="3">
    <location>
        <begin position="1"/>
        <end position="78"/>
    </location>
</feature>
<keyword evidence="1" id="KW-0596">Phosphopantetheine</keyword>
<dbReference type="Gene3D" id="1.10.1200.10">
    <property type="entry name" value="ACP-like"/>
    <property type="match status" value="1"/>
</dbReference>
<dbReference type="InterPro" id="IPR036736">
    <property type="entry name" value="ACP-like_sf"/>
</dbReference>
<dbReference type="InterPro" id="IPR009081">
    <property type="entry name" value="PP-bd_ACP"/>
</dbReference>
<dbReference type="PROSITE" id="PS00012">
    <property type="entry name" value="PHOSPHOPANTETHEINE"/>
    <property type="match status" value="1"/>
</dbReference>
<keyword evidence="5" id="KW-1185">Reference proteome</keyword>
<dbReference type="PROSITE" id="PS50075">
    <property type="entry name" value="CARRIER"/>
    <property type="match status" value="1"/>
</dbReference>
<dbReference type="RefSeq" id="WP_145907786.1">
    <property type="nucleotide sequence ID" value="NZ_BAAAMZ010000007.1"/>
</dbReference>
<dbReference type="OrthoDB" id="3395095at2"/>
<dbReference type="Pfam" id="PF00550">
    <property type="entry name" value="PP-binding"/>
    <property type="match status" value="1"/>
</dbReference>
<evidence type="ECO:0000256" key="2">
    <source>
        <dbReference type="ARBA" id="ARBA00022553"/>
    </source>
</evidence>
<gene>
    <name evidence="4" type="ORF">FHX73_115345</name>
</gene>
<evidence type="ECO:0000256" key="1">
    <source>
        <dbReference type="ARBA" id="ARBA00022450"/>
    </source>
</evidence>
<evidence type="ECO:0000259" key="3">
    <source>
        <dbReference type="PROSITE" id="PS50075"/>
    </source>
</evidence>
<dbReference type="AlphaFoldDB" id="A0A561UQ07"/>
<name>A0A561UQ07_9ACTN</name>